<dbReference type="EMBL" id="LWQT01000041">
    <property type="protein sequence ID" value="OAN52985.1"/>
    <property type="molecule type" value="Genomic_DNA"/>
</dbReference>
<dbReference type="SUPFAM" id="SSF103515">
    <property type="entry name" value="Autotransporter"/>
    <property type="match status" value="1"/>
</dbReference>
<dbReference type="InterPro" id="IPR006315">
    <property type="entry name" value="OM_autotransptr_brl_dom"/>
</dbReference>
<dbReference type="RefSeq" id="WP_068490443.1">
    <property type="nucleotide sequence ID" value="NZ_LWQT01000041.1"/>
</dbReference>
<gene>
    <name evidence="3" type="ORF">A6A04_14815</name>
</gene>
<organism evidence="3 4">
    <name type="scientific">Paramagnetospirillum marisnigri</name>
    <dbReference type="NCBI Taxonomy" id="1285242"/>
    <lineage>
        <taxon>Bacteria</taxon>
        <taxon>Pseudomonadati</taxon>
        <taxon>Pseudomonadota</taxon>
        <taxon>Alphaproteobacteria</taxon>
        <taxon>Rhodospirillales</taxon>
        <taxon>Magnetospirillaceae</taxon>
        <taxon>Paramagnetospirillum</taxon>
    </lineage>
</organism>
<dbReference type="InterPro" id="IPR036709">
    <property type="entry name" value="Autotransporte_beta_dom_sf"/>
</dbReference>
<reference evidence="3 4" key="1">
    <citation type="submission" date="2016-04" db="EMBL/GenBank/DDBJ databases">
        <title>Draft genome sequence of freshwater magnetotactic bacteria Magnetospirillum marisnigri SP-1 and Magnetospirillum moscoviense BB-1.</title>
        <authorList>
            <person name="Koziaeva V."/>
            <person name="Dziuba M.V."/>
            <person name="Ivanov T.M."/>
            <person name="Kuznetsov B."/>
            <person name="Grouzdev D.S."/>
        </authorList>
    </citation>
    <scope>NUCLEOTIDE SEQUENCE [LARGE SCALE GENOMIC DNA]</scope>
    <source>
        <strain evidence="3 4">SP-1</strain>
    </source>
</reference>
<evidence type="ECO:0000256" key="1">
    <source>
        <dbReference type="SAM" id="MobiDB-lite"/>
    </source>
</evidence>
<protein>
    <recommendedName>
        <fullName evidence="2">Autotransporter domain-containing protein</fullName>
    </recommendedName>
</protein>
<proteinExistence type="predicted"/>
<comment type="caution">
    <text evidence="3">The sequence shown here is derived from an EMBL/GenBank/DDBJ whole genome shotgun (WGS) entry which is preliminary data.</text>
</comment>
<name>A0A178MTA1_9PROT</name>
<evidence type="ECO:0000313" key="4">
    <source>
        <dbReference type="Proteomes" id="UP000078428"/>
    </source>
</evidence>
<dbReference type="STRING" id="1285242.A6A04_14815"/>
<dbReference type="Gene3D" id="2.40.128.130">
    <property type="entry name" value="Autotransporter beta-domain"/>
    <property type="match status" value="1"/>
</dbReference>
<dbReference type="InterPro" id="IPR005546">
    <property type="entry name" value="Autotransporte_beta"/>
</dbReference>
<accession>A0A178MTA1</accession>
<feature type="domain" description="Autotransporter" evidence="2">
    <location>
        <begin position="374"/>
        <end position="656"/>
    </location>
</feature>
<dbReference type="NCBIfam" id="TIGR01414">
    <property type="entry name" value="autotrans_barl"/>
    <property type="match status" value="1"/>
</dbReference>
<feature type="compositionally biased region" description="Polar residues" evidence="1">
    <location>
        <begin position="542"/>
        <end position="553"/>
    </location>
</feature>
<evidence type="ECO:0000313" key="3">
    <source>
        <dbReference type="EMBL" id="OAN52985.1"/>
    </source>
</evidence>
<dbReference type="Proteomes" id="UP000078428">
    <property type="component" value="Unassembled WGS sequence"/>
</dbReference>
<sequence length="656" mass="66372">MIGQTGTSAAIEFGSNGIASQIESVSISGGTITGGSSTGTAIAFKGGTGGSTINITGGSITGKITTATGNKTNLTFNPGSGNSFTTGGDIGADSASGYLATTTVTAGTVNVGHNLYTNQMRLNGGTTALSTNVTMASNTAQGLYLNGGTLDVGAYTLTGQGTTVNGGGFYQAASSTVKFTIGASSNGKIDFSSTNVNNTINTGTLTVTPTVSGYTVKNNDKFLVLNAHASSTTTNSGTISVTTSGSTRWTASVATGAVTDAYGVSSIGAGDIYITASVGANNVSGVSGTASTVVDGPSNYSGTDAGMLSLQTALNNLSDATLINAAAKKLAPSVTGANTKAAMAALNRVLGAVGLRVDSIRLAQSGGTGVATGEAMKGLDVWVQGFAGTAMQGRRKDTDGYRSDTSGAAFGADVQVLDAARVGLALSYANTRVDESDASAGNGTRVNSYGGTLYGSYEGSPWYLGAALGYTRHLYNASRIVSFTNYYANPKGDWAANQYVAKLDGGYPLVLPTDTVVTPIASVTYSRLNQNGYTETGGGGSNLTNPSSRTNSLRSGLGAKITHPITFEFGKLTPELRAQWLHEYMDTKASSTTSSYAVGGSSFTSTGVKPTKDGANIGVGLTFLSKNDVSLAGNYDAEVKPDYVGHTGKLEVRLSY</sequence>
<feature type="region of interest" description="Disordered" evidence="1">
    <location>
        <begin position="531"/>
        <end position="553"/>
    </location>
</feature>
<dbReference type="AlphaFoldDB" id="A0A178MTA1"/>
<dbReference type="SMART" id="SM00869">
    <property type="entry name" value="Autotransporter"/>
    <property type="match status" value="1"/>
</dbReference>
<dbReference type="GO" id="GO:0019867">
    <property type="term" value="C:outer membrane"/>
    <property type="evidence" value="ECO:0007669"/>
    <property type="project" value="InterPro"/>
</dbReference>
<keyword evidence="4" id="KW-1185">Reference proteome</keyword>
<dbReference type="PROSITE" id="PS51208">
    <property type="entry name" value="AUTOTRANSPORTER"/>
    <property type="match status" value="1"/>
</dbReference>
<dbReference type="Pfam" id="PF03797">
    <property type="entry name" value="Autotransporter"/>
    <property type="match status" value="1"/>
</dbReference>
<evidence type="ECO:0000259" key="2">
    <source>
        <dbReference type="PROSITE" id="PS51208"/>
    </source>
</evidence>